<keyword evidence="6" id="KW-0966">Cell projection</keyword>
<evidence type="ECO:0000256" key="3">
    <source>
        <dbReference type="RuleBase" id="RU362073"/>
    </source>
</evidence>
<comment type="caution">
    <text evidence="6">The sequence shown here is derived from an EMBL/GenBank/DDBJ whole genome shotgun (WGS) entry which is preliminary data.</text>
</comment>
<dbReference type="Pfam" id="PF00669">
    <property type="entry name" value="Flagellin_N"/>
    <property type="match status" value="1"/>
</dbReference>
<reference evidence="7" key="1">
    <citation type="submission" date="2012-11" db="EMBL/GenBank/DDBJ databases">
        <authorList>
            <person name="Lucero-Rivera Y.E."/>
            <person name="Tovar-Ramirez D."/>
        </authorList>
    </citation>
    <scope>NUCLEOTIDE SEQUENCE [LARGE SCALE GENOMIC DNA]</scope>
    <source>
        <strain evidence="7">Araruama</strain>
    </source>
</reference>
<dbReference type="PRINTS" id="PR00207">
    <property type="entry name" value="FLAGELLIN"/>
</dbReference>
<organism evidence="6 7">
    <name type="scientific">Candidatus Magnetoglobus multicellularis str. Araruama</name>
    <dbReference type="NCBI Taxonomy" id="890399"/>
    <lineage>
        <taxon>Bacteria</taxon>
        <taxon>Pseudomonadati</taxon>
        <taxon>Thermodesulfobacteriota</taxon>
        <taxon>Desulfobacteria</taxon>
        <taxon>Desulfobacterales</taxon>
        <taxon>Desulfobacteraceae</taxon>
        <taxon>Candidatus Magnetoglobus</taxon>
    </lineage>
</organism>
<evidence type="ECO:0000259" key="5">
    <source>
        <dbReference type="Pfam" id="PF00700"/>
    </source>
</evidence>
<dbReference type="AlphaFoldDB" id="A0A1V1PCZ6"/>
<evidence type="ECO:0000313" key="7">
    <source>
        <dbReference type="Proteomes" id="UP000189670"/>
    </source>
</evidence>
<dbReference type="Gene3D" id="2.30.220.10">
    <property type="entry name" value="f41 fragment of flagellin, C-terminal domain"/>
    <property type="match status" value="1"/>
</dbReference>
<feature type="domain" description="Flagellin C-terminal" evidence="5">
    <location>
        <begin position="421"/>
        <end position="505"/>
    </location>
</feature>
<dbReference type="Gene3D" id="2.170.280.10">
    <property type="entry name" value="f41 fragment of flagellin, middle domain"/>
    <property type="match status" value="1"/>
</dbReference>
<name>A0A1V1PCZ6_9BACT</name>
<comment type="function">
    <text evidence="3">Flagellin is the subunit protein which polymerizes to form the filaments of bacterial flagella.</text>
</comment>
<evidence type="ECO:0000259" key="4">
    <source>
        <dbReference type="Pfam" id="PF00669"/>
    </source>
</evidence>
<dbReference type="InterPro" id="IPR042187">
    <property type="entry name" value="Flagellin_C_sub2"/>
</dbReference>
<dbReference type="InterPro" id="IPR001492">
    <property type="entry name" value="Flagellin"/>
</dbReference>
<dbReference type="GO" id="GO:0009288">
    <property type="term" value="C:bacterial-type flagellum"/>
    <property type="evidence" value="ECO:0007669"/>
    <property type="project" value="UniProtKB-SubCell"/>
</dbReference>
<dbReference type="GO" id="GO:0005576">
    <property type="term" value="C:extracellular region"/>
    <property type="evidence" value="ECO:0007669"/>
    <property type="project" value="UniProtKB-SubCell"/>
</dbReference>
<accession>A0A1V1PCZ6</accession>
<comment type="similarity">
    <text evidence="1 3">Belongs to the bacterial flagellin family.</text>
</comment>
<feature type="domain" description="Flagellin N-terminal" evidence="4">
    <location>
        <begin position="5"/>
        <end position="142"/>
    </location>
</feature>
<proteinExistence type="inferred from homology"/>
<evidence type="ECO:0000256" key="1">
    <source>
        <dbReference type="ARBA" id="ARBA00005709"/>
    </source>
</evidence>
<protein>
    <recommendedName>
        <fullName evidence="3">Flagellin</fullName>
    </recommendedName>
</protein>
<dbReference type="Pfam" id="PF00700">
    <property type="entry name" value="Flagellin_C"/>
    <property type="match status" value="1"/>
</dbReference>
<dbReference type="Proteomes" id="UP000189670">
    <property type="component" value="Unassembled WGS sequence"/>
</dbReference>
<sequence>MPMTINTNVASLNAQRFLGQSQGMLGTSLSRLSSGLRINSAADDAAGLAISGRMSAQIRGLNQAVRNANDGISLSQTAEGALTETTAMLQRMRELAVQSMNDTNSASDRANLQKEVDQLRLEIDRIANNTQFNGKNLLDGTFNRQRFQVGANDGQELSLNIASAKSGSLGLSSGSYLSTGNITVANAAAGSNTINTGISSSDTFTLAGALGTETINMTTNWSAYDIADRVNSSATDTGVTAEAVTYAKLNGMCTGTMTFTIQGKGGTAEGKSVTGTDIVDLIASVNQHTTDTGIYAYLDGTTSIILYSSEGYNIGVQDVDYGADATGNYTATFSGLDSDGSTVSGAAVTLTDGSGAGDDSSYVGGTVIFETTLNNGYFTISTGSESDLFDSTGSSELSTATTNTVESLDISTRDGARTAIGTVDGALDYIANIRADLGAVQNRFESTIANLQNVSENLSASRSRILDADFATETADMTKSQILIQSGVAMLAQANQLPQQVLSLLG</sequence>
<dbReference type="InterPro" id="IPR046358">
    <property type="entry name" value="Flagellin_C"/>
</dbReference>
<dbReference type="EMBL" id="ATBP01000126">
    <property type="protein sequence ID" value="ETR72646.1"/>
    <property type="molecule type" value="Genomic_DNA"/>
</dbReference>
<dbReference type="GO" id="GO:0005198">
    <property type="term" value="F:structural molecule activity"/>
    <property type="evidence" value="ECO:0007669"/>
    <property type="project" value="UniProtKB-UniRule"/>
</dbReference>
<evidence type="ECO:0000313" key="6">
    <source>
        <dbReference type="EMBL" id="ETR72646.1"/>
    </source>
</evidence>
<dbReference type="PANTHER" id="PTHR42792">
    <property type="entry name" value="FLAGELLIN"/>
    <property type="match status" value="1"/>
</dbReference>
<dbReference type="Gene3D" id="6.10.280.190">
    <property type="match status" value="1"/>
</dbReference>
<dbReference type="Gene3D" id="1.20.1330.10">
    <property type="entry name" value="f41 fragment of flagellin, N-terminal domain"/>
    <property type="match status" value="1"/>
</dbReference>
<comment type="subcellular location">
    <subcellularLocation>
        <location evidence="3">Secreted</location>
    </subcellularLocation>
    <subcellularLocation>
        <location evidence="3">Bacterial flagellum</location>
    </subcellularLocation>
</comment>
<keyword evidence="6" id="KW-0282">Flagellum</keyword>
<evidence type="ECO:0000256" key="2">
    <source>
        <dbReference type="ARBA" id="ARBA00023143"/>
    </source>
</evidence>
<keyword evidence="3" id="KW-0964">Secreted</keyword>
<keyword evidence="2 3" id="KW-0975">Bacterial flagellum</keyword>
<dbReference type="Gene3D" id="6.10.10.10">
    <property type="entry name" value="Flagellar export chaperone, C-terminal domain"/>
    <property type="match status" value="1"/>
</dbReference>
<dbReference type="PANTHER" id="PTHR42792:SF2">
    <property type="entry name" value="FLAGELLIN"/>
    <property type="match status" value="1"/>
</dbReference>
<dbReference type="SUPFAM" id="SSF64518">
    <property type="entry name" value="Phase 1 flagellin"/>
    <property type="match status" value="1"/>
</dbReference>
<gene>
    <name evidence="6" type="ORF">OMM_01549</name>
</gene>
<dbReference type="InterPro" id="IPR001029">
    <property type="entry name" value="Flagellin_N"/>
</dbReference>
<keyword evidence="6" id="KW-0969">Cilium</keyword>